<feature type="domain" description="Nudix hydrolase" evidence="3">
    <location>
        <begin position="1"/>
        <end position="136"/>
    </location>
</feature>
<proteinExistence type="predicted"/>
<evidence type="ECO:0000256" key="1">
    <source>
        <dbReference type="ARBA" id="ARBA00001946"/>
    </source>
</evidence>
<dbReference type="Gene3D" id="3.90.79.10">
    <property type="entry name" value="Nucleoside Triphosphate Pyrophosphohydrolase"/>
    <property type="match status" value="1"/>
</dbReference>
<dbReference type="SUPFAM" id="SSF55811">
    <property type="entry name" value="Nudix"/>
    <property type="match status" value="1"/>
</dbReference>
<dbReference type="Proteomes" id="UP000295124">
    <property type="component" value="Unassembled WGS sequence"/>
</dbReference>
<dbReference type="GO" id="GO:0016787">
    <property type="term" value="F:hydrolase activity"/>
    <property type="evidence" value="ECO:0007669"/>
    <property type="project" value="UniProtKB-KW"/>
</dbReference>
<dbReference type="Pfam" id="PF00293">
    <property type="entry name" value="NUDIX"/>
    <property type="match status" value="1"/>
</dbReference>
<organism evidence="4 5">
    <name type="scientific">Kribbella antibiotica</name>
    <dbReference type="NCBI Taxonomy" id="190195"/>
    <lineage>
        <taxon>Bacteria</taxon>
        <taxon>Bacillati</taxon>
        <taxon>Actinomycetota</taxon>
        <taxon>Actinomycetes</taxon>
        <taxon>Propionibacteriales</taxon>
        <taxon>Kribbellaceae</taxon>
        <taxon>Kribbella</taxon>
    </lineage>
</organism>
<dbReference type="EMBL" id="SMKX01000194">
    <property type="protein sequence ID" value="TDD45727.1"/>
    <property type="molecule type" value="Genomic_DNA"/>
</dbReference>
<sequence>MTVRRFGGVIATYDGQVALVREQYETWDAPYWSLPSGTVEIGETPEAGSVRELAEETGLKALEGDMRLVWKATAVVGGEVVSHAWNYAVTVADDAFAVDDPDGAILEAGWFPPAEAATLLANLPYPPLAVPAIAYLQTGEPLAWTFTQTDDGWTWTTEPLSA</sequence>
<dbReference type="PRINTS" id="PR00502">
    <property type="entry name" value="NUDIXFAMILY"/>
</dbReference>
<dbReference type="InterPro" id="IPR020476">
    <property type="entry name" value="Nudix_hydrolase"/>
</dbReference>
<protein>
    <submittedName>
        <fullName evidence="4">NUDIX hydrolase</fullName>
    </submittedName>
</protein>
<dbReference type="AlphaFoldDB" id="A0A4V2YLE5"/>
<dbReference type="PANTHER" id="PTHR43046:SF14">
    <property type="entry name" value="MUTT_NUDIX FAMILY PROTEIN"/>
    <property type="match status" value="1"/>
</dbReference>
<evidence type="ECO:0000259" key="3">
    <source>
        <dbReference type="PROSITE" id="PS51462"/>
    </source>
</evidence>
<dbReference type="PANTHER" id="PTHR43046">
    <property type="entry name" value="GDP-MANNOSE MANNOSYL HYDROLASE"/>
    <property type="match status" value="1"/>
</dbReference>
<dbReference type="RefSeq" id="WP_132176553.1">
    <property type="nucleotide sequence ID" value="NZ_SMKX01000194.1"/>
</dbReference>
<comment type="caution">
    <text evidence="4">The sequence shown here is derived from an EMBL/GenBank/DDBJ whole genome shotgun (WGS) entry which is preliminary data.</text>
</comment>
<evidence type="ECO:0000313" key="5">
    <source>
        <dbReference type="Proteomes" id="UP000295124"/>
    </source>
</evidence>
<keyword evidence="2 4" id="KW-0378">Hydrolase</keyword>
<reference evidence="4 5" key="1">
    <citation type="submission" date="2019-03" db="EMBL/GenBank/DDBJ databases">
        <title>Draft genome sequences of novel Actinobacteria.</title>
        <authorList>
            <person name="Sahin N."/>
            <person name="Ay H."/>
            <person name="Saygin H."/>
        </authorList>
    </citation>
    <scope>NUCLEOTIDE SEQUENCE [LARGE SCALE GENOMIC DNA]</scope>
    <source>
        <strain evidence="4 5">JCM 13523</strain>
    </source>
</reference>
<dbReference type="OrthoDB" id="9804442at2"/>
<dbReference type="InterPro" id="IPR000086">
    <property type="entry name" value="NUDIX_hydrolase_dom"/>
</dbReference>
<evidence type="ECO:0000313" key="4">
    <source>
        <dbReference type="EMBL" id="TDD45727.1"/>
    </source>
</evidence>
<dbReference type="CDD" id="cd02883">
    <property type="entry name" value="NUDIX_Hydrolase"/>
    <property type="match status" value="1"/>
</dbReference>
<accession>A0A4V2YLE5</accession>
<evidence type="ECO:0000256" key="2">
    <source>
        <dbReference type="ARBA" id="ARBA00022801"/>
    </source>
</evidence>
<keyword evidence="5" id="KW-1185">Reference proteome</keyword>
<gene>
    <name evidence="4" type="ORF">E1263_38080</name>
</gene>
<name>A0A4V2YLE5_9ACTN</name>
<comment type="cofactor">
    <cofactor evidence="1">
        <name>Mg(2+)</name>
        <dbReference type="ChEBI" id="CHEBI:18420"/>
    </cofactor>
</comment>
<dbReference type="PROSITE" id="PS51462">
    <property type="entry name" value="NUDIX"/>
    <property type="match status" value="1"/>
</dbReference>
<dbReference type="InterPro" id="IPR015797">
    <property type="entry name" value="NUDIX_hydrolase-like_dom_sf"/>
</dbReference>